<dbReference type="OrthoDB" id="4349935at2"/>
<proteinExistence type="inferred from homology"/>
<feature type="compositionally biased region" description="Pro residues" evidence="2">
    <location>
        <begin position="131"/>
        <end position="155"/>
    </location>
</feature>
<feature type="region of interest" description="Disordered" evidence="2">
    <location>
        <begin position="1"/>
        <end position="201"/>
    </location>
</feature>
<dbReference type="Proteomes" id="UP000319103">
    <property type="component" value="Unassembled WGS sequence"/>
</dbReference>
<dbReference type="AlphaFoldDB" id="A0A540W8V0"/>
<evidence type="ECO:0000259" key="4">
    <source>
        <dbReference type="Pfam" id="PF03816"/>
    </source>
</evidence>
<dbReference type="PANTHER" id="PTHR33392">
    <property type="entry name" value="POLYISOPRENYL-TEICHOIC ACID--PEPTIDOGLYCAN TEICHOIC ACID TRANSFERASE TAGU"/>
    <property type="match status" value="1"/>
</dbReference>
<accession>A0A540W8V0</accession>
<feature type="compositionally biased region" description="Low complexity" evidence="2">
    <location>
        <begin position="20"/>
        <end position="130"/>
    </location>
</feature>
<feature type="domain" description="LytR/CpsA/Psr regulator C-terminal" evidence="5">
    <location>
        <begin position="509"/>
        <end position="597"/>
    </location>
</feature>
<name>A0A540W8V0_9ACTN</name>
<dbReference type="InterPro" id="IPR050922">
    <property type="entry name" value="LytR/CpsA/Psr_CW_biosynth"/>
</dbReference>
<dbReference type="InterPro" id="IPR004474">
    <property type="entry name" value="LytR_CpsA_psr"/>
</dbReference>
<reference evidence="6 7" key="1">
    <citation type="submission" date="2019-06" db="EMBL/GenBank/DDBJ databases">
        <title>Description of Kitasatospora acidophila sp. nov. isolated from pine grove soil, and reclassification of Streptomyces novaecaesareae to Kitasatospora novaeceasareae comb. nov.</title>
        <authorList>
            <person name="Kim M.J."/>
        </authorList>
    </citation>
    <scope>NUCLEOTIDE SEQUENCE [LARGE SCALE GENOMIC DNA]</scope>
    <source>
        <strain evidence="6 7">MMS16-CNU292</strain>
    </source>
</reference>
<dbReference type="Pfam" id="PF03816">
    <property type="entry name" value="LytR_cpsA_psr"/>
    <property type="match status" value="1"/>
</dbReference>
<evidence type="ECO:0000259" key="5">
    <source>
        <dbReference type="Pfam" id="PF13399"/>
    </source>
</evidence>
<protein>
    <submittedName>
        <fullName evidence="6">LytR family transcriptional regulator</fullName>
    </submittedName>
</protein>
<organism evidence="6 7">
    <name type="scientific">Kitasatospora acidiphila</name>
    <dbReference type="NCBI Taxonomy" id="2567942"/>
    <lineage>
        <taxon>Bacteria</taxon>
        <taxon>Bacillati</taxon>
        <taxon>Actinomycetota</taxon>
        <taxon>Actinomycetes</taxon>
        <taxon>Kitasatosporales</taxon>
        <taxon>Streptomycetaceae</taxon>
        <taxon>Kitasatospora</taxon>
    </lineage>
</organism>
<dbReference type="Gene3D" id="3.40.630.190">
    <property type="entry name" value="LCP protein"/>
    <property type="match status" value="1"/>
</dbReference>
<dbReference type="InterPro" id="IPR027381">
    <property type="entry name" value="LytR/CpsA/Psr_C"/>
</dbReference>
<keyword evidence="3" id="KW-0472">Membrane</keyword>
<keyword evidence="3" id="KW-0812">Transmembrane</keyword>
<keyword evidence="7" id="KW-1185">Reference proteome</keyword>
<dbReference type="Pfam" id="PF13399">
    <property type="entry name" value="LytR_C"/>
    <property type="match status" value="1"/>
</dbReference>
<feature type="domain" description="Cell envelope-related transcriptional attenuator" evidence="4">
    <location>
        <begin position="316"/>
        <end position="425"/>
    </location>
</feature>
<comment type="caution">
    <text evidence="6">The sequence shown here is derived from an EMBL/GenBank/DDBJ whole genome shotgun (WGS) entry which is preliminary data.</text>
</comment>
<dbReference type="EMBL" id="VIGB01000003">
    <property type="protein sequence ID" value="TQF05431.1"/>
    <property type="molecule type" value="Genomic_DNA"/>
</dbReference>
<dbReference type="PANTHER" id="PTHR33392:SF6">
    <property type="entry name" value="POLYISOPRENYL-TEICHOIC ACID--PEPTIDOGLYCAN TEICHOIC ACID TRANSFERASE TAGU"/>
    <property type="match status" value="1"/>
</dbReference>
<keyword evidence="3" id="KW-1133">Transmembrane helix</keyword>
<feature type="transmembrane region" description="Helical" evidence="3">
    <location>
        <begin position="232"/>
        <end position="252"/>
    </location>
</feature>
<evidence type="ECO:0000256" key="1">
    <source>
        <dbReference type="ARBA" id="ARBA00006068"/>
    </source>
</evidence>
<comment type="similarity">
    <text evidence="1">Belongs to the LytR/CpsA/Psr (LCP) family.</text>
</comment>
<evidence type="ECO:0000256" key="2">
    <source>
        <dbReference type="SAM" id="MobiDB-lite"/>
    </source>
</evidence>
<evidence type="ECO:0000313" key="7">
    <source>
        <dbReference type="Proteomes" id="UP000319103"/>
    </source>
</evidence>
<gene>
    <name evidence="6" type="ORF">E6W39_28345</name>
</gene>
<evidence type="ECO:0000256" key="3">
    <source>
        <dbReference type="SAM" id="Phobius"/>
    </source>
</evidence>
<dbReference type="RefSeq" id="WP_141635908.1">
    <property type="nucleotide sequence ID" value="NZ_VIGB01000003.1"/>
</dbReference>
<sequence>MTGTADRTGPENGDWNTGAYPHGYQEQQPYGQQYEQPYQGYQEQLPYQEQQYTQYEQQPYQGYQEQQPYQQQPYGYQEQQPYGQQYLQQPYQGYQEQQPYQPHYEQPYQQQPYYPAEPAVPQAPVAAAPVVPQPAPVAPQPAPAARPAPPAPPRPRSAADERPGAAGEPSEQVGGRRAVPKPRSDQDPYPTDEFTFVDEESEQSEDVIDWLKFAESRTERRDERRRRLRTRLIAGAVALLLAGGGTVGYLWATGALGGTTSAAAATGGRNVVVVHMRDLNGKVSSALLVNDTGGHKASVFLLPGTLQLPAAGDSGMTQLSGAMDSMGPAATRDALGTMLGAPVAGTWRLDTPYLRLLVSQIGGIKVDTDSQITGPDGKVLVEKGSGRTLIGDAAVAYATYQAPGESPDAQLRRFGQVMAALITAMPTTLSDATDDVHRMGAVLDPSLPEQALAGLLAQLSGQAGAGHLQTGELPVAADGTVDQAKAAPVVKDVLGGTVHSAAATSGPARVSVVDATGSSSDSTAQAAQAQVINSGLTFVPGGGKAAAQPTTVIRYTDDSRAQAAKSLATSLGLPDSAAQKSADAQTADLVVVLGKDYQAPKGQ</sequence>
<evidence type="ECO:0000313" key="6">
    <source>
        <dbReference type="EMBL" id="TQF05431.1"/>
    </source>
</evidence>